<feature type="domain" description="DUF6249" evidence="2">
    <location>
        <begin position="11"/>
        <end position="121"/>
    </location>
</feature>
<evidence type="ECO:0000313" key="4">
    <source>
        <dbReference type="Proteomes" id="UP000315889"/>
    </source>
</evidence>
<keyword evidence="1" id="KW-0812">Transmembrane</keyword>
<keyword evidence="1" id="KW-1133">Transmembrane helix</keyword>
<proteinExistence type="predicted"/>
<comment type="caution">
    <text evidence="3">The sequence shown here is derived from an EMBL/GenBank/DDBJ whole genome shotgun (WGS) entry which is preliminary data.</text>
</comment>
<dbReference type="Pfam" id="PF19762">
    <property type="entry name" value="DUF6249"/>
    <property type="match status" value="1"/>
</dbReference>
<gene>
    <name evidence="3" type="ORF">EVB03_01465</name>
</gene>
<evidence type="ECO:0000256" key="1">
    <source>
        <dbReference type="SAM" id="Phobius"/>
    </source>
</evidence>
<organism evidence="3 4">
    <name type="scientific">SAR92 clade bacterium</name>
    <dbReference type="NCBI Taxonomy" id="2315479"/>
    <lineage>
        <taxon>Bacteria</taxon>
        <taxon>Pseudomonadati</taxon>
        <taxon>Pseudomonadota</taxon>
        <taxon>Gammaproteobacteria</taxon>
        <taxon>Cellvibrionales</taxon>
        <taxon>Porticoccaceae</taxon>
        <taxon>SAR92 clade</taxon>
    </lineage>
</organism>
<feature type="transmembrane region" description="Helical" evidence="1">
    <location>
        <begin position="74"/>
        <end position="93"/>
    </location>
</feature>
<dbReference type="EMBL" id="SHBP01000001">
    <property type="protein sequence ID" value="RZO23056.1"/>
    <property type="molecule type" value="Genomic_DNA"/>
</dbReference>
<protein>
    <submittedName>
        <fullName evidence="3">DUF202 domain-containing protein</fullName>
    </submittedName>
</protein>
<dbReference type="Proteomes" id="UP000315889">
    <property type="component" value="Unassembled WGS sequence"/>
</dbReference>
<keyword evidence="1" id="KW-0472">Membrane</keyword>
<dbReference type="InterPro" id="IPR046216">
    <property type="entry name" value="DUF6249"/>
</dbReference>
<accession>A0A520MPB9</accession>
<sequence length="129" mass="13719">MTSFMDAMVPIFGIIGVFGMPAVIVWTALHFNNKKKEQFHTSLQKLIASGQELTPELMQSIPGYQAEESKDSDVKGGAVLIGIGIGIVLLGYFGMHNSIVWGSGLLVACLGVGLLSAGIYSKRDSSEDA</sequence>
<evidence type="ECO:0000313" key="3">
    <source>
        <dbReference type="EMBL" id="RZO23056.1"/>
    </source>
</evidence>
<evidence type="ECO:0000259" key="2">
    <source>
        <dbReference type="Pfam" id="PF19762"/>
    </source>
</evidence>
<feature type="transmembrane region" description="Helical" evidence="1">
    <location>
        <begin position="7"/>
        <end position="29"/>
    </location>
</feature>
<name>A0A520MPB9_9GAMM</name>
<feature type="transmembrane region" description="Helical" evidence="1">
    <location>
        <begin position="99"/>
        <end position="120"/>
    </location>
</feature>
<reference evidence="3 4" key="1">
    <citation type="submission" date="2019-02" db="EMBL/GenBank/DDBJ databases">
        <title>Prokaryotic population dynamics and viral predation in marine succession experiment using metagenomics: the confinement effect.</title>
        <authorList>
            <person name="Haro-Moreno J.M."/>
            <person name="Rodriguez-Valera F."/>
            <person name="Lopez-Perez M."/>
        </authorList>
    </citation>
    <scope>NUCLEOTIDE SEQUENCE [LARGE SCALE GENOMIC DNA]</scope>
    <source>
        <strain evidence="3">MED-G170</strain>
    </source>
</reference>
<dbReference type="AlphaFoldDB" id="A0A520MPB9"/>